<dbReference type="PANTHER" id="PTHR43537:SF44">
    <property type="entry name" value="GNTR FAMILY REGULATORY PROTEIN"/>
    <property type="match status" value="1"/>
</dbReference>
<dbReference type="PROSITE" id="PS50949">
    <property type="entry name" value="HTH_GNTR"/>
    <property type="match status" value="1"/>
</dbReference>
<keyword evidence="2" id="KW-0238">DNA-binding</keyword>
<evidence type="ECO:0000256" key="3">
    <source>
        <dbReference type="ARBA" id="ARBA00023163"/>
    </source>
</evidence>
<evidence type="ECO:0000313" key="6">
    <source>
        <dbReference type="Proteomes" id="UP000192634"/>
    </source>
</evidence>
<dbReference type="AlphaFoldDB" id="A0A1W2D4V6"/>
<dbReference type="GO" id="GO:0003700">
    <property type="term" value="F:DNA-binding transcription factor activity"/>
    <property type="evidence" value="ECO:0007669"/>
    <property type="project" value="InterPro"/>
</dbReference>
<dbReference type="SUPFAM" id="SSF46785">
    <property type="entry name" value="Winged helix' DNA-binding domain"/>
    <property type="match status" value="1"/>
</dbReference>
<organism evidence="5 6">
    <name type="scientific">Janibacter indicus</name>
    <dbReference type="NCBI Taxonomy" id="857417"/>
    <lineage>
        <taxon>Bacteria</taxon>
        <taxon>Bacillati</taxon>
        <taxon>Actinomycetota</taxon>
        <taxon>Actinomycetes</taxon>
        <taxon>Micrococcales</taxon>
        <taxon>Intrasporangiaceae</taxon>
        <taxon>Janibacter</taxon>
    </lineage>
</organism>
<reference evidence="5 6" key="1">
    <citation type="submission" date="2017-04" db="EMBL/GenBank/DDBJ databases">
        <authorList>
            <person name="Afonso C.L."/>
            <person name="Miller P.J."/>
            <person name="Scott M.A."/>
            <person name="Spackman E."/>
            <person name="Goraichik I."/>
            <person name="Dimitrov K.M."/>
            <person name="Suarez D.L."/>
            <person name="Swayne D.E."/>
        </authorList>
    </citation>
    <scope>NUCLEOTIDE SEQUENCE [LARGE SCALE GENOMIC DNA]</scope>
    <source>
        <strain evidence="5 6">CGMCC 1.12511</strain>
    </source>
</reference>
<dbReference type="InterPro" id="IPR000524">
    <property type="entry name" value="Tscrpt_reg_HTH_GntR"/>
</dbReference>
<dbReference type="SMART" id="SM00345">
    <property type="entry name" value="HTH_GNTR"/>
    <property type="match status" value="1"/>
</dbReference>
<sequence>MGSETIRRMTSAQGGGLHHSVLTRIGSDLTTGRLAAGDVFSMEQIEARYGVSRTVVREVVKVLESIGVASSRRRVGVTIQPESSWEALSPVIIHWRLEGPQRLAQLREVSELRRGVEPQAARLAAERATPERARRLQEAAAGMAETGPKGALLTYLQHDIDFHRALLEASGNALLAGFAPFVAEALTGRTEHDLMPEIPEQGAIDWHVEVAAAIAEGSPDRAEEAMRRIVTEAQAAMDEIGAAGD</sequence>
<dbReference type="Pfam" id="PF00392">
    <property type="entry name" value="GntR"/>
    <property type="match status" value="1"/>
</dbReference>
<feature type="domain" description="HTH gntR-type" evidence="4">
    <location>
        <begin position="15"/>
        <end position="82"/>
    </location>
</feature>
<gene>
    <name evidence="5" type="ORF">SAMN06296429_11431</name>
</gene>
<protein>
    <submittedName>
        <fullName evidence="5">Transcriptional regulator, GntR family</fullName>
    </submittedName>
</protein>
<dbReference type="InterPro" id="IPR036388">
    <property type="entry name" value="WH-like_DNA-bd_sf"/>
</dbReference>
<evidence type="ECO:0000313" key="5">
    <source>
        <dbReference type="EMBL" id="SMC92441.1"/>
    </source>
</evidence>
<dbReference type="InterPro" id="IPR008920">
    <property type="entry name" value="TF_FadR/GntR_C"/>
</dbReference>
<evidence type="ECO:0000259" key="4">
    <source>
        <dbReference type="PROSITE" id="PS50949"/>
    </source>
</evidence>
<evidence type="ECO:0000256" key="2">
    <source>
        <dbReference type="ARBA" id="ARBA00023125"/>
    </source>
</evidence>
<dbReference type="Pfam" id="PF07729">
    <property type="entry name" value="FCD"/>
    <property type="match status" value="1"/>
</dbReference>
<accession>A0A1W2D4V6</accession>
<dbReference type="SUPFAM" id="SSF48008">
    <property type="entry name" value="GntR ligand-binding domain-like"/>
    <property type="match status" value="1"/>
</dbReference>
<dbReference type="PANTHER" id="PTHR43537">
    <property type="entry name" value="TRANSCRIPTIONAL REGULATOR, GNTR FAMILY"/>
    <property type="match status" value="1"/>
</dbReference>
<evidence type="ECO:0000256" key="1">
    <source>
        <dbReference type="ARBA" id="ARBA00023015"/>
    </source>
</evidence>
<dbReference type="SMART" id="SM00895">
    <property type="entry name" value="FCD"/>
    <property type="match status" value="1"/>
</dbReference>
<dbReference type="Proteomes" id="UP000192634">
    <property type="component" value="Unassembled WGS sequence"/>
</dbReference>
<dbReference type="InterPro" id="IPR036390">
    <property type="entry name" value="WH_DNA-bd_sf"/>
</dbReference>
<keyword evidence="1" id="KW-0805">Transcription regulation</keyword>
<name>A0A1W2D4V6_9MICO</name>
<dbReference type="Gene3D" id="1.10.10.10">
    <property type="entry name" value="Winged helix-like DNA-binding domain superfamily/Winged helix DNA-binding domain"/>
    <property type="match status" value="1"/>
</dbReference>
<dbReference type="EMBL" id="FWXN01000014">
    <property type="protein sequence ID" value="SMC92441.1"/>
    <property type="molecule type" value="Genomic_DNA"/>
</dbReference>
<dbReference type="GO" id="GO:0003677">
    <property type="term" value="F:DNA binding"/>
    <property type="evidence" value="ECO:0007669"/>
    <property type="project" value="UniProtKB-KW"/>
</dbReference>
<keyword evidence="3" id="KW-0804">Transcription</keyword>
<proteinExistence type="predicted"/>
<dbReference type="InterPro" id="IPR011711">
    <property type="entry name" value="GntR_C"/>
</dbReference>
<dbReference type="Gene3D" id="1.20.120.530">
    <property type="entry name" value="GntR ligand-binding domain-like"/>
    <property type="match status" value="1"/>
</dbReference>